<gene>
    <name evidence="3" type="ORF">AWZ03_006192</name>
</gene>
<dbReference type="GO" id="GO:0004867">
    <property type="term" value="F:serine-type endopeptidase inhibitor activity"/>
    <property type="evidence" value="ECO:0007669"/>
    <property type="project" value="InterPro"/>
</dbReference>
<dbReference type="AlphaFoldDB" id="A0A484BEX9"/>
<name>A0A484BEX9_DRONA</name>
<dbReference type="OMA" id="NNNMWYY"/>
<keyword evidence="1" id="KW-0732">Signal</keyword>
<organism evidence="3 4">
    <name type="scientific">Drosophila navojoa</name>
    <name type="common">Fruit fly</name>
    <dbReference type="NCBI Taxonomy" id="7232"/>
    <lineage>
        <taxon>Eukaryota</taxon>
        <taxon>Metazoa</taxon>
        <taxon>Ecdysozoa</taxon>
        <taxon>Arthropoda</taxon>
        <taxon>Hexapoda</taxon>
        <taxon>Insecta</taxon>
        <taxon>Pterygota</taxon>
        <taxon>Neoptera</taxon>
        <taxon>Endopterygota</taxon>
        <taxon>Diptera</taxon>
        <taxon>Brachycera</taxon>
        <taxon>Muscomorpha</taxon>
        <taxon>Ephydroidea</taxon>
        <taxon>Drosophilidae</taxon>
        <taxon>Drosophila</taxon>
    </lineage>
</organism>
<evidence type="ECO:0000256" key="1">
    <source>
        <dbReference type="SAM" id="SignalP"/>
    </source>
</evidence>
<feature type="chain" id="PRO_5019799818" description="BPTI/Kunitz inhibitor domain-containing protein" evidence="1">
    <location>
        <begin position="20"/>
        <end position="93"/>
    </location>
</feature>
<dbReference type="PROSITE" id="PS50279">
    <property type="entry name" value="BPTI_KUNITZ_2"/>
    <property type="match status" value="1"/>
</dbReference>
<comment type="caution">
    <text evidence="3">The sequence shown here is derived from an EMBL/GenBank/DDBJ whole genome shotgun (WGS) entry which is preliminary data.</text>
</comment>
<accession>A0A484BEX9</accession>
<dbReference type="SMART" id="SM00131">
    <property type="entry name" value="KU"/>
    <property type="match status" value="1"/>
</dbReference>
<feature type="domain" description="BPTI/Kunitz inhibitor" evidence="2">
    <location>
        <begin position="35"/>
        <end position="92"/>
    </location>
</feature>
<dbReference type="OrthoDB" id="4473401at2759"/>
<evidence type="ECO:0000313" key="4">
    <source>
        <dbReference type="Proteomes" id="UP000295192"/>
    </source>
</evidence>
<proteinExistence type="predicted"/>
<dbReference type="InterPro" id="IPR002223">
    <property type="entry name" value="Kunitz_BPTI"/>
</dbReference>
<evidence type="ECO:0000259" key="2">
    <source>
        <dbReference type="PROSITE" id="PS50279"/>
    </source>
</evidence>
<dbReference type="Proteomes" id="UP000295192">
    <property type="component" value="Unassembled WGS sequence"/>
</dbReference>
<dbReference type="EMBL" id="LSRL02000045">
    <property type="protein sequence ID" value="TDG47333.1"/>
    <property type="molecule type" value="Genomic_DNA"/>
</dbReference>
<reference evidence="3 4" key="1">
    <citation type="journal article" date="2019" name="J. Hered.">
        <title>An Improved Genome Assembly for Drosophila navojoa, the Basal Species in the mojavensis Cluster.</title>
        <authorList>
            <person name="Vanderlinde T."/>
            <person name="Dupim E.G."/>
            <person name="Nazario-Yepiz N.O."/>
            <person name="Carvalho A.B."/>
        </authorList>
    </citation>
    <scope>NUCLEOTIDE SEQUENCE [LARGE SCALE GENOMIC DNA]</scope>
    <source>
        <strain evidence="3">Navoj_Jal97</strain>
        <tissue evidence="3">Whole organism</tissue>
    </source>
</reference>
<evidence type="ECO:0000313" key="3">
    <source>
        <dbReference type="EMBL" id="TDG47333.1"/>
    </source>
</evidence>
<dbReference type="SUPFAM" id="SSF57362">
    <property type="entry name" value="BPTI-like"/>
    <property type="match status" value="1"/>
</dbReference>
<feature type="signal peptide" evidence="1">
    <location>
        <begin position="1"/>
        <end position="19"/>
    </location>
</feature>
<protein>
    <recommendedName>
        <fullName evidence="2">BPTI/Kunitz inhibitor domain-containing protein</fullName>
    </recommendedName>
</protein>
<dbReference type="InterPro" id="IPR036880">
    <property type="entry name" value="Kunitz_BPTI_sf"/>
</dbReference>
<dbReference type="Gene3D" id="4.10.410.10">
    <property type="entry name" value="Pancreatic trypsin inhibitor Kunitz domain"/>
    <property type="match status" value="1"/>
</dbReference>
<sequence length="93" mass="10624">MKFILLLACLCLYVATLEAQFGYCRGYVPAWARNCFGGKNEGHARYSICLLNANARMWWYNSTSQSCQNMAYRGCGGNTNRYCDQNSCLRYCT</sequence>
<keyword evidence="4" id="KW-1185">Reference proteome</keyword>
<dbReference type="Pfam" id="PF00014">
    <property type="entry name" value="Kunitz_BPTI"/>
    <property type="match status" value="1"/>
</dbReference>